<keyword evidence="2" id="KW-1003">Cell membrane</keyword>
<evidence type="ECO:0000313" key="10">
    <source>
        <dbReference type="EMBL" id="TWT63816.1"/>
    </source>
</evidence>
<evidence type="ECO:0000256" key="5">
    <source>
        <dbReference type="ARBA" id="ARBA00022692"/>
    </source>
</evidence>
<feature type="transmembrane region" description="Helical" evidence="8">
    <location>
        <begin position="334"/>
        <end position="355"/>
    </location>
</feature>
<dbReference type="GO" id="GO:0005886">
    <property type="term" value="C:plasma membrane"/>
    <property type="evidence" value="ECO:0007669"/>
    <property type="project" value="UniProtKB-SubCell"/>
</dbReference>
<evidence type="ECO:0000256" key="2">
    <source>
        <dbReference type="ARBA" id="ARBA00022475"/>
    </source>
</evidence>
<dbReference type="GO" id="GO:0009103">
    <property type="term" value="P:lipopolysaccharide biosynthetic process"/>
    <property type="evidence" value="ECO:0007669"/>
    <property type="project" value="UniProtKB-ARBA"/>
</dbReference>
<keyword evidence="4" id="KW-0808">Transferase</keyword>
<feature type="transmembrane region" description="Helical" evidence="8">
    <location>
        <begin position="459"/>
        <end position="479"/>
    </location>
</feature>
<dbReference type="OrthoDB" id="269527at2"/>
<dbReference type="AlphaFoldDB" id="A0A5C5XKR9"/>
<feature type="transmembrane region" description="Helical" evidence="8">
    <location>
        <begin position="429"/>
        <end position="452"/>
    </location>
</feature>
<feature type="domain" description="Glycosyltransferase RgtA/B/C/D-like" evidence="9">
    <location>
        <begin position="214"/>
        <end position="341"/>
    </location>
</feature>
<evidence type="ECO:0000256" key="8">
    <source>
        <dbReference type="SAM" id="Phobius"/>
    </source>
</evidence>
<feature type="transmembrane region" description="Helical" evidence="8">
    <location>
        <begin position="208"/>
        <end position="230"/>
    </location>
</feature>
<dbReference type="GO" id="GO:0016763">
    <property type="term" value="F:pentosyltransferase activity"/>
    <property type="evidence" value="ECO:0007669"/>
    <property type="project" value="TreeGrafter"/>
</dbReference>
<keyword evidence="11" id="KW-1185">Reference proteome</keyword>
<gene>
    <name evidence="10" type="ORF">Pan54_45750</name>
</gene>
<dbReference type="RefSeq" id="WP_146505597.1">
    <property type="nucleotide sequence ID" value="NZ_SJPG01000001.1"/>
</dbReference>
<comment type="caution">
    <text evidence="10">The sequence shown here is derived from an EMBL/GenBank/DDBJ whole genome shotgun (WGS) entry which is preliminary data.</text>
</comment>
<dbReference type="InterPro" id="IPR050297">
    <property type="entry name" value="LipidA_mod_glycosyltrf_83"/>
</dbReference>
<reference evidence="10 11" key="1">
    <citation type="submission" date="2019-02" db="EMBL/GenBank/DDBJ databases">
        <title>Deep-cultivation of Planctomycetes and their phenomic and genomic characterization uncovers novel biology.</title>
        <authorList>
            <person name="Wiegand S."/>
            <person name="Jogler M."/>
            <person name="Boedeker C."/>
            <person name="Pinto D."/>
            <person name="Vollmers J."/>
            <person name="Rivas-Marin E."/>
            <person name="Kohn T."/>
            <person name="Peeters S.H."/>
            <person name="Heuer A."/>
            <person name="Rast P."/>
            <person name="Oberbeckmann S."/>
            <person name="Bunk B."/>
            <person name="Jeske O."/>
            <person name="Meyerdierks A."/>
            <person name="Storesund J.E."/>
            <person name="Kallscheuer N."/>
            <person name="Luecker S."/>
            <person name="Lage O.M."/>
            <person name="Pohl T."/>
            <person name="Merkel B.J."/>
            <person name="Hornburger P."/>
            <person name="Mueller R.-W."/>
            <person name="Bruemmer F."/>
            <person name="Labrenz M."/>
            <person name="Spormann A.M."/>
            <person name="Op Den Camp H."/>
            <person name="Overmann J."/>
            <person name="Amann R."/>
            <person name="Jetten M.S.M."/>
            <person name="Mascher T."/>
            <person name="Medema M.H."/>
            <person name="Devos D.P."/>
            <person name="Kaster A.-K."/>
            <person name="Ovreas L."/>
            <person name="Rohde M."/>
            <person name="Galperin M.Y."/>
            <person name="Jogler C."/>
        </authorList>
    </citation>
    <scope>NUCLEOTIDE SEQUENCE [LARGE SCALE GENOMIC DNA]</scope>
    <source>
        <strain evidence="10 11">Pan54</strain>
    </source>
</reference>
<keyword evidence="5 8" id="KW-0812">Transmembrane</keyword>
<sequence>MDVVSEATNSNGEHTSSRRSIRRFYGALLFVIAGLLIFVLPLEWGHYTLAINDARPLVSWMANFNADTSLYLFWLLALPFFWLFKLHLIDPQGSVTVKVESWLQRGRYRLRDNEPRDRWSGRIMMSCVGLAGLLVSLWMGLQFGDLPPAFHDEYSYLFQAETYLQGRLSNPRFEPAPELFDQMHILNDSPGHFVSRYFPGTGLWMTPFVALGIVYTGYAIAQAIVCMLMFGIARDLGGNGVGLLTGLLCAVFPGIVVFSNLLLSHHPCLLGLGVFIWSYHRYAMSHQHRYAILAGIGLGFAMWCRPMTAFGIALPFAIHFLVRQWREFKSLKQLSSHVAAMGGPILIALVLLLPYNLATTGSTFVTPYQEYTQLHTPRHVYGFYNGDRGDRWITEQAALGNELPIIEHYDNWAENLTPSLAWTNVISRLLMTGQMTIGILPALAAVLFFCSIGHRDESLWWLIGAAALSLHIVHIPYWYDGIMHWHYVFESAPLVALMFARTLQLVAYNGRILNHHWLGIWWAGLAGIGLMIACTTIEPFWQSTAATGFSEVKFARRQHQELNQILKQNIKEPAVVFMKTDPENLHIDFILNSPTLDDSVLRAHWMPDKYPVEELEKLFPDRNLYHIDLKTGVIQYLRNTVETR</sequence>
<evidence type="ECO:0000259" key="9">
    <source>
        <dbReference type="Pfam" id="PF13231"/>
    </source>
</evidence>
<feature type="transmembrane region" description="Helical" evidence="8">
    <location>
        <begin position="520"/>
        <end position="541"/>
    </location>
</feature>
<feature type="transmembrane region" description="Helical" evidence="8">
    <location>
        <begin position="24"/>
        <end position="44"/>
    </location>
</feature>
<dbReference type="Pfam" id="PF13231">
    <property type="entry name" value="PMT_2"/>
    <property type="match status" value="1"/>
</dbReference>
<feature type="transmembrane region" description="Helical" evidence="8">
    <location>
        <begin position="119"/>
        <end position="141"/>
    </location>
</feature>
<evidence type="ECO:0000256" key="3">
    <source>
        <dbReference type="ARBA" id="ARBA00022676"/>
    </source>
</evidence>
<dbReference type="InterPro" id="IPR038731">
    <property type="entry name" value="RgtA/B/C-like"/>
</dbReference>
<evidence type="ECO:0000256" key="6">
    <source>
        <dbReference type="ARBA" id="ARBA00022989"/>
    </source>
</evidence>
<evidence type="ECO:0000256" key="1">
    <source>
        <dbReference type="ARBA" id="ARBA00004651"/>
    </source>
</evidence>
<feature type="transmembrane region" description="Helical" evidence="8">
    <location>
        <begin position="242"/>
        <end position="263"/>
    </location>
</feature>
<evidence type="ECO:0000256" key="7">
    <source>
        <dbReference type="ARBA" id="ARBA00023136"/>
    </source>
</evidence>
<accession>A0A5C5XKR9</accession>
<keyword evidence="7 8" id="KW-0472">Membrane</keyword>
<organism evidence="10 11">
    <name type="scientific">Rubinisphaera italica</name>
    <dbReference type="NCBI Taxonomy" id="2527969"/>
    <lineage>
        <taxon>Bacteria</taxon>
        <taxon>Pseudomonadati</taxon>
        <taxon>Planctomycetota</taxon>
        <taxon>Planctomycetia</taxon>
        <taxon>Planctomycetales</taxon>
        <taxon>Planctomycetaceae</taxon>
        <taxon>Rubinisphaera</taxon>
    </lineage>
</organism>
<proteinExistence type="predicted"/>
<dbReference type="Proteomes" id="UP000316095">
    <property type="component" value="Unassembled WGS sequence"/>
</dbReference>
<protein>
    <recommendedName>
        <fullName evidence="9">Glycosyltransferase RgtA/B/C/D-like domain-containing protein</fullName>
    </recommendedName>
</protein>
<dbReference type="PANTHER" id="PTHR33908:SF11">
    <property type="entry name" value="MEMBRANE PROTEIN"/>
    <property type="match status" value="1"/>
</dbReference>
<feature type="transmembrane region" description="Helical" evidence="8">
    <location>
        <begin position="290"/>
        <end position="322"/>
    </location>
</feature>
<feature type="transmembrane region" description="Helical" evidence="8">
    <location>
        <begin position="485"/>
        <end position="508"/>
    </location>
</feature>
<evidence type="ECO:0000256" key="4">
    <source>
        <dbReference type="ARBA" id="ARBA00022679"/>
    </source>
</evidence>
<evidence type="ECO:0000313" key="11">
    <source>
        <dbReference type="Proteomes" id="UP000316095"/>
    </source>
</evidence>
<comment type="subcellular location">
    <subcellularLocation>
        <location evidence="1">Cell membrane</location>
        <topology evidence="1">Multi-pass membrane protein</topology>
    </subcellularLocation>
</comment>
<dbReference type="EMBL" id="SJPG01000001">
    <property type="protein sequence ID" value="TWT63816.1"/>
    <property type="molecule type" value="Genomic_DNA"/>
</dbReference>
<dbReference type="PANTHER" id="PTHR33908">
    <property type="entry name" value="MANNOSYLTRANSFERASE YKCB-RELATED"/>
    <property type="match status" value="1"/>
</dbReference>
<feature type="transmembrane region" description="Helical" evidence="8">
    <location>
        <begin position="64"/>
        <end position="84"/>
    </location>
</feature>
<keyword evidence="6 8" id="KW-1133">Transmembrane helix</keyword>
<name>A0A5C5XKR9_9PLAN</name>
<keyword evidence="3" id="KW-0328">Glycosyltransferase</keyword>